<protein>
    <submittedName>
        <fullName evidence="1">Uncharacterized protein</fullName>
    </submittedName>
</protein>
<dbReference type="Proteomes" id="UP001057402">
    <property type="component" value="Chromosome 6"/>
</dbReference>
<name>A0ACB9QBL0_9MYRT</name>
<organism evidence="1 2">
    <name type="scientific">Melastoma candidum</name>
    <dbReference type="NCBI Taxonomy" id="119954"/>
    <lineage>
        <taxon>Eukaryota</taxon>
        <taxon>Viridiplantae</taxon>
        <taxon>Streptophyta</taxon>
        <taxon>Embryophyta</taxon>
        <taxon>Tracheophyta</taxon>
        <taxon>Spermatophyta</taxon>
        <taxon>Magnoliopsida</taxon>
        <taxon>eudicotyledons</taxon>
        <taxon>Gunneridae</taxon>
        <taxon>Pentapetalae</taxon>
        <taxon>rosids</taxon>
        <taxon>malvids</taxon>
        <taxon>Myrtales</taxon>
        <taxon>Melastomataceae</taxon>
        <taxon>Melastomatoideae</taxon>
        <taxon>Melastomateae</taxon>
        <taxon>Melastoma</taxon>
    </lineage>
</organism>
<dbReference type="EMBL" id="CM042885">
    <property type="protein sequence ID" value="KAI4363690.1"/>
    <property type="molecule type" value="Genomic_DNA"/>
</dbReference>
<comment type="caution">
    <text evidence="1">The sequence shown here is derived from an EMBL/GenBank/DDBJ whole genome shotgun (WGS) entry which is preliminary data.</text>
</comment>
<evidence type="ECO:0000313" key="2">
    <source>
        <dbReference type="Proteomes" id="UP001057402"/>
    </source>
</evidence>
<accession>A0ACB9QBL0</accession>
<reference evidence="2" key="1">
    <citation type="journal article" date="2023" name="Front. Plant Sci.">
        <title>Chromosomal-level genome assembly of Melastoma candidum provides insights into trichome evolution.</title>
        <authorList>
            <person name="Zhong Y."/>
            <person name="Wu W."/>
            <person name="Sun C."/>
            <person name="Zou P."/>
            <person name="Liu Y."/>
            <person name="Dai S."/>
            <person name="Zhou R."/>
        </authorList>
    </citation>
    <scope>NUCLEOTIDE SEQUENCE [LARGE SCALE GENOMIC DNA]</scope>
</reference>
<evidence type="ECO:0000313" key="1">
    <source>
        <dbReference type="EMBL" id="KAI4363690.1"/>
    </source>
</evidence>
<proteinExistence type="predicted"/>
<keyword evidence="2" id="KW-1185">Reference proteome</keyword>
<sequence length="499" mass="55252">MIPDVELALCLGILPALVVARLLYKTSALRILLKFLQSLEERCYLCQSYKVPQFDENSRENQLYRKVSTYLESLPSLDDSDFTDLVSGARPNDVVLHLSRSQVVRDKFMGARLSWTNERAEEGLEGRAFVLKIRGKDRKRILQPYLQHIFQVSDEIQEKRKEARLFVNLGRGGSAADGSRQWGSVPLSHPATMDTVLMDVDQKNKVKADLEQFLKSKQYYQRLGRVWRRSYLLHGAPGTGKSTFAVAMAKFLGFDVYDLNLSGVRNDSDLKALLIQTTSRSVIVVEDLDRFFSTASGTSASVSGVLDFMDGIVSCCREEQIMIFTMTSREGVDAAAIRPGRIDVQINFPLCDLAMVKALAGTYLGVKEHKLFPQVEEAIQAGPGMSPAHVGELLLANKGSPSRALKAVIGAVQQAQVEARGKGEGAKAGEKLTGSRSGRSTDELGDSGSLFCRESVHTVREFRKLYGLFKLGSRRRDDSMDLGSIDLKEALTDKNDGPK</sequence>
<gene>
    <name evidence="1" type="ORF">MLD38_019877</name>
</gene>